<keyword evidence="5 10" id="KW-0808">Transferase</keyword>
<feature type="domain" description="Methylated-DNA-[protein]-cysteine S-methyltransferase DNA binding" evidence="9">
    <location>
        <begin position="49"/>
        <end position="127"/>
    </location>
</feature>
<evidence type="ECO:0000256" key="8">
    <source>
        <dbReference type="ARBA" id="ARBA00049348"/>
    </source>
</evidence>
<dbReference type="EC" id="2.1.1.63" evidence="3"/>
<evidence type="ECO:0000256" key="4">
    <source>
        <dbReference type="ARBA" id="ARBA00022603"/>
    </source>
</evidence>
<proteinExistence type="inferred from homology"/>
<evidence type="ECO:0000256" key="1">
    <source>
        <dbReference type="ARBA" id="ARBA00001286"/>
    </source>
</evidence>
<dbReference type="InterPro" id="IPR001497">
    <property type="entry name" value="MethylDNA_cys_MeTrfase_AS"/>
</dbReference>
<protein>
    <recommendedName>
        <fullName evidence="3">methylated-DNA--[protein]-cysteine S-methyltransferase</fullName>
        <ecNumber evidence="3">2.1.1.63</ecNumber>
    </recommendedName>
</protein>
<evidence type="ECO:0000256" key="6">
    <source>
        <dbReference type="ARBA" id="ARBA00022763"/>
    </source>
</evidence>
<dbReference type="PANTHER" id="PTHR10815">
    <property type="entry name" value="METHYLATED-DNA--PROTEIN-CYSTEINE METHYLTRANSFERASE"/>
    <property type="match status" value="1"/>
</dbReference>
<dbReference type="OrthoDB" id="372118at2157"/>
<gene>
    <name evidence="10" type="ORF">SAMN04488124_1281</name>
</gene>
<reference evidence="11" key="1">
    <citation type="submission" date="2016-10" db="EMBL/GenBank/DDBJ databases">
        <authorList>
            <person name="Varghese N."/>
            <person name="Submissions S."/>
        </authorList>
    </citation>
    <scope>NUCLEOTIDE SEQUENCE [LARGE SCALE GENOMIC DNA]</scope>
    <source>
        <strain evidence="11">CGMCC 1.8711</strain>
    </source>
</reference>
<comment type="similarity">
    <text evidence="2">Belongs to the MGMT family.</text>
</comment>
<dbReference type="InterPro" id="IPR014048">
    <property type="entry name" value="MethylDNA_cys_MeTrfase_DNA-bd"/>
</dbReference>
<dbReference type="EMBL" id="FOYS01000002">
    <property type="protein sequence ID" value="SFR43472.1"/>
    <property type="molecule type" value="Genomic_DNA"/>
</dbReference>
<comment type="catalytic activity">
    <reaction evidence="8">
        <text>a 6-O-methyl-2'-deoxyguanosine in DNA + L-cysteinyl-[protein] = S-methyl-L-cysteinyl-[protein] + a 2'-deoxyguanosine in DNA</text>
        <dbReference type="Rhea" id="RHEA:24000"/>
        <dbReference type="Rhea" id="RHEA-COMP:10131"/>
        <dbReference type="Rhea" id="RHEA-COMP:10132"/>
        <dbReference type="Rhea" id="RHEA-COMP:11367"/>
        <dbReference type="Rhea" id="RHEA-COMP:11368"/>
        <dbReference type="ChEBI" id="CHEBI:29950"/>
        <dbReference type="ChEBI" id="CHEBI:82612"/>
        <dbReference type="ChEBI" id="CHEBI:85445"/>
        <dbReference type="ChEBI" id="CHEBI:85448"/>
        <dbReference type="EC" id="2.1.1.63"/>
    </reaction>
</comment>
<dbReference type="RefSeq" id="WP_089878089.1">
    <property type="nucleotide sequence ID" value="NZ_FOYS01000002.1"/>
</dbReference>
<dbReference type="PROSITE" id="PS00374">
    <property type="entry name" value="MGMT"/>
    <property type="match status" value="1"/>
</dbReference>
<dbReference type="Gene3D" id="1.10.10.10">
    <property type="entry name" value="Winged helix-like DNA-binding domain superfamily/Winged helix DNA-binding domain"/>
    <property type="match status" value="1"/>
</dbReference>
<dbReference type="InterPro" id="IPR036217">
    <property type="entry name" value="MethylDNA_cys_MeTrfase_DNAb"/>
</dbReference>
<dbReference type="NCBIfam" id="TIGR00589">
    <property type="entry name" value="ogt"/>
    <property type="match status" value="1"/>
</dbReference>
<evidence type="ECO:0000256" key="7">
    <source>
        <dbReference type="ARBA" id="ARBA00023204"/>
    </source>
</evidence>
<keyword evidence="4 10" id="KW-0489">Methyltransferase</keyword>
<dbReference type="GO" id="GO:0003908">
    <property type="term" value="F:methylated-DNA-[protein]-cysteine S-methyltransferase activity"/>
    <property type="evidence" value="ECO:0007669"/>
    <property type="project" value="UniProtKB-EC"/>
</dbReference>
<accession>A0A1I6GML5</accession>
<keyword evidence="7" id="KW-0234">DNA repair</keyword>
<name>A0A1I6GML5_9EURY</name>
<evidence type="ECO:0000256" key="3">
    <source>
        <dbReference type="ARBA" id="ARBA00011918"/>
    </source>
</evidence>
<evidence type="ECO:0000313" key="11">
    <source>
        <dbReference type="Proteomes" id="UP000243250"/>
    </source>
</evidence>
<dbReference type="Pfam" id="PF01035">
    <property type="entry name" value="DNA_binding_1"/>
    <property type="match status" value="1"/>
</dbReference>
<dbReference type="SUPFAM" id="SSF46767">
    <property type="entry name" value="Methylated DNA-protein cysteine methyltransferase, C-terminal domain"/>
    <property type="match status" value="1"/>
</dbReference>
<keyword evidence="6" id="KW-0227">DNA damage</keyword>
<comment type="catalytic activity">
    <reaction evidence="1">
        <text>a 4-O-methyl-thymidine in DNA + L-cysteinyl-[protein] = a thymidine in DNA + S-methyl-L-cysteinyl-[protein]</text>
        <dbReference type="Rhea" id="RHEA:53428"/>
        <dbReference type="Rhea" id="RHEA-COMP:10131"/>
        <dbReference type="Rhea" id="RHEA-COMP:10132"/>
        <dbReference type="Rhea" id="RHEA-COMP:13555"/>
        <dbReference type="Rhea" id="RHEA-COMP:13556"/>
        <dbReference type="ChEBI" id="CHEBI:29950"/>
        <dbReference type="ChEBI" id="CHEBI:82612"/>
        <dbReference type="ChEBI" id="CHEBI:137386"/>
        <dbReference type="ChEBI" id="CHEBI:137387"/>
        <dbReference type="EC" id="2.1.1.63"/>
    </reaction>
</comment>
<dbReference type="STRING" id="555875.SAMN04488124_1281"/>
<dbReference type="FunFam" id="1.10.10.10:FF:000214">
    <property type="entry name" value="Methylated-DNA--protein-cysteine methyltransferase"/>
    <property type="match status" value="1"/>
</dbReference>
<evidence type="ECO:0000256" key="2">
    <source>
        <dbReference type="ARBA" id="ARBA00008711"/>
    </source>
</evidence>
<keyword evidence="11" id="KW-1185">Reference proteome</keyword>
<dbReference type="Proteomes" id="UP000243250">
    <property type="component" value="Unassembled WGS sequence"/>
</dbReference>
<dbReference type="PANTHER" id="PTHR10815:SF13">
    <property type="entry name" value="METHYLATED-DNA--PROTEIN-CYSTEINE METHYLTRANSFERASE"/>
    <property type="match status" value="1"/>
</dbReference>
<sequence length="138" mass="14868">MRVEIHGTGLDLDESYLDADASEIAEQIREYERGDRRTFDLSVAYPDSFTGEVMRAMSEIPYGETRTYGELAAELDTSPVAVGQACGRNPVPLIVPCHRVVGSDGGLVGFSGDGGVDQKRRLLEGESAATQARLGAFE</sequence>
<dbReference type="CDD" id="cd06445">
    <property type="entry name" value="ATase"/>
    <property type="match status" value="1"/>
</dbReference>
<organism evidence="10 11">
    <name type="scientific">Halogeometricum limi</name>
    <dbReference type="NCBI Taxonomy" id="555875"/>
    <lineage>
        <taxon>Archaea</taxon>
        <taxon>Methanobacteriati</taxon>
        <taxon>Methanobacteriota</taxon>
        <taxon>Stenosarchaea group</taxon>
        <taxon>Halobacteria</taxon>
        <taxon>Halobacteriales</taxon>
        <taxon>Haloferacaceae</taxon>
        <taxon>Halogeometricum</taxon>
    </lineage>
</organism>
<evidence type="ECO:0000256" key="5">
    <source>
        <dbReference type="ARBA" id="ARBA00022679"/>
    </source>
</evidence>
<dbReference type="GO" id="GO:0032259">
    <property type="term" value="P:methylation"/>
    <property type="evidence" value="ECO:0007669"/>
    <property type="project" value="UniProtKB-KW"/>
</dbReference>
<evidence type="ECO:0000313" key="10">
    <source>
        <dbReference type="EMBL" id="SFR43472.1"/>
    </source>
</evidence>
<dbReference type="AlphaFoldDB" id="A0A1I6GML5"/>
<dbReference type="GO" id="GO:0006281">
    <property type="term" value="P:DNA repair"/>
    <property type="evidence" value="ECO:0007669"/>
    <property type="project" value="UniProtKB-KW"/>
</dbReference>
<dbReference type="InterPro" id="IPR036388">
    <property type="entry name" value="WH-like_DNA-bd_sf"/>
</dbReference>
<evidence type="ECO:0000259" key="9">
    <source>
        <dbReference type="Pfam" id="PF01035"/>
    </source>
</evidence>